<accession>A0A388M502</accession>
<evidence type="ECO:0000313" key="3">
    <source>
        <dbReference type="Proteomes" id="UP000265515"/>
    </source>
</evidence>
<sequence length="271" mass="30166">MVLTRSKTSGMEQQPGETTEAYEARMLDIVAKYKQRAAVATSARKKEDEETEEQRRLAEQQRQWDEATVQAANERRRLRRDKLLECEGDIEVMVGEWAVAAEEEGAPSVVRGLATTIEHVSGLVATCAAQQEDILYMDTLVRKQIRTIDELLDRVRRLEQQLATATPVGPSNLTDRVVSEIDVETLKDDALTTNQRFDQQICAAAASPTATNRESILKFDGLPIFCDAMKVSPVRTEVGHSPCHQPEPARILILPLGRRVPGMAGQHVVHA</sequence>
<dbReference type="Gramene" id="GBG89657">
    <property type="protein sequence ID" value="GBG89657"/>
    <property type="gene ID" value="CBR_g49445"/>
</dbReference>
<keyword evidence="3" id="KW-1185">Reference proteome</keyword>
<evidence type="ECO:0000313" key="2">
    <source>
        <dbReference type="EMBL" id="GBG89657.1"/>
    </source>
</evidence>
<feature type="region of interest" description="Disordered" evidence="1">
    <location>
        <begin position="40"/>
        <end position="65"/>
    </location>
</feature>
<dbReference type="Proteomes" id="UP000265515">
    <property type="component" value="Unassembled WGS sequence"/>
</dbReference>
<name>A0A388M502_CHABU</name>
<evidence type="ECO:0000256" key="1">
    <source>
        <dbReference type="SAM" id="MobiDB-lite"/>
    </source>
</evidence>
<feature type="compositionally biased region" description="Basic and acidic residues" evidence="1">
    <location>
        <begin position="44"/>
        <end position="65"/>
    </location>
</feature>
<protein>
    <submittedName>
        <fullName evidence="2">Uncharacterized protein</fullName>
    </submittedName>
</protein>
<organism evidence="2 3">
    <name type="scientific">Chara braunii</name>
    <name type="common">Braun's stonewort</name>
    <dbReference type="NCBI Taxonomy" id="69332"/>
    <lineage>
        <taxon>Eukaryota</taxon>
        <taxon>Viridiplantae</taxon>
        <taxon>Streptophyta</taxon>
        <taxon>Charophyceae</taxon>
        <taxon>Charales</taxon>
        <taxon>Characeae</taxon>
        <taxon>Chara</taxon>
    </lineage>
</organism>
<proteinExistence type="predicted"/>
<comment type="caution">
    <text evidence="2">The sequence shown here is derived from an EMBL/GenBank/DDBJ whole genome shotgun (WGS) entry which is preliminary data.</text>
</comment>
<dbReference type="AlphaFoldDB" id="A0A388M502"/>
<dbReference type="EMBL" id="BFEA01000752">
    <property type="protein sequence ID" value="GBG89657.1"/>
    <property type="molecule type" value="Genomic_DNA"/>
</dbReference>
<reference evidence="2 3" key="1">
    <citation type="journal article" date="2018" name="Cell">
        <title>The Chara Genome: Secondary Complexity and Implications for Plant Terrestrialization.</title>
        <authorList>
            <person name="Nishiyama T."/>
            <person name="Sakayama H."/>
            <person name="Vries J.D."/>
            <person name="Buschmann H."/>
            <person name="Saint-Marcoux D."/>
            <person name="Ullrich K.K."/>
            <person name="Haas F.B."/>
            <person name="Vanderstraeten L."/>
            <person name="Becker D."/>
            <person name="Lang D."/>
            <person name="Vosolsobe S."/>
            <person name="Rombauts S."/>
            <person name="Wilhelmsson P.K.I."/>
            <person name="Janitza P."/>
            <person name="Kern R."/>
            <person name="Heyl A."/>
            <person name="Rumpler F."/>
            <person name="Villalobos L.I.A.C."/>
            <person name="Clay J.M."/>
            <person name="Skokan R."/>
            <person name="Toyoda A."/>
            <person name="Suzuki Y."/>
            <person name="Kagoshima H."/>
            <person name="Schijlen E."/>
            <person name="Tajeshwar N."/>
            <person name="Catarino B."/>
            <person name="Hetherington A.J."/>
            <person name="Saltykova A."/>
            <person name="Bonnot C."/>
            <person name="Breuninger H."/>
            <person name="Symeonidi A."/>
            <person name="Radhakrishnan G.V."/>
            <person name="Van Nieuwerburgh F."/>
            <person name="Deforce D."/>
            <person name="Chang C."/>
            <person name="Karol K.G."/>
            <person name="Hedrich R."/>
            <person name="Ulvskov P."/>
            <person name="Glockner G."/>
            <person name="Delwiche C.F."/>
            <person name="Petrasek J."/>
            <person name="Van de Peer Y."/>
            <person name="Friml J."/>
            <person name="Beilby M."/>
            <person name="Dolan L."/>
            <person name="Kohara Y."/>
            <person name="Sugano S."/>
            <person name="Fujiyama A."/>
            <person name="Delaux P.-M."/>
            <person name="Quint M."/>
            <person name="TheiBen G."/>
            <person name="Hagemann M."/>
            <person name="Harholt J."/>
            <person name="Dunand C."/>
            <person name="Zachgo S."/>
            <person name="Langdale J."/>
            <person name="Maumus F."/>
            <person name="Straeten D.V.D."/>
            <person name="Gould S.B."/>
            <person name="Rensing S.A."/>
        </authorList>
    </citation>
    <scope>NUCLEOTIDE SEQUENCE [LARGE SCALE GENOMIC DNA]</scope>
    <source>
        <strain evidence="2 3">S276</strain>
    </source>
</reference>
<gene>
    <name evidence="2" type="ORF">CBR_g49445</name>
</gene>